<dbReference type="AlphaFoldDB" id="A0A9X0CY54"/>
<feature type="compositionally biased region" description="Basic and acidic residues" evidence="1">
    <location>
        <begin position="146"/>
        <end position="167"/>
    </location>
</feature>
<dbReference type="OrthoDB" id="5957590at2759"/>
<comment type="caution">
    <text evidence="2">The sequence shown here is derived from an EMBL/GenBank/DDBJ whole genome shotgun (WGS) entry which is preliminary data.</text>
</comment>
<reference evidence="2" key="1">
    <citation type="submission" date="2023-01" db="EMBL/GenBank/DDBJ databases">
        <title>Genome assembly of the deep-sea coral Lophelia pertusa.</title>
        <authorList>
            <person name="Herrera S."/>
            <person name="Cordes E."/>
        </authorList>
    </citation>
    <scope>NUCLEOTIDE SEQUENCE</scope>
    <source>
        <strain evidence="2">USNM1676648</strain>
        <tissue evidence="2">Polyp</tissue>
    </source>
</reference>
<name>A0A9X0CY54_9CNID</name>
<proteinExistence type="predicted"/>
<sequence length="345" mass="38618">MSVQRGYYHHVNTTKIGKDVSSKATKFHAPKPAVYTEYTLASSVPRAAATKPVQPKIMSPITNHSAPRRKYVTSLSVIPKEKIPKIVVLPSIDKDIAGASAKQVSGKIPVATPVVNKPIREAPKSGKGSQSQARYVSCLHTSLSTEWRKEDSLEKDQEDTHNKEKAQRTSSLEIHCNSTAQRNTTRPAARNRSSSLEVRVGDKNASKSETHRRSENRSATSLNCKNVKETANMDKHNVRIQYMPLRKSFTIKNAVSVAKTLGPYATRGQDKEPQRIRPRMLPKSRFRVKIQKCHHKSVNISDSFNVSRDKRVKPLEKSSRSVVIQDKSPQRSFSVQKPIKPLSAR</sequence>
<feature type="region of interest" description="Disordered" evidence="1">
    <location>
        <begin position="311"/>
        <end position="345"/>
    </location>
</feature>
<accession>A0A9X0CY54</accession>
<feature type="region of interest" description="Disordered" evidence="1">
    <location>
        <begin position="146"/>
        <end position="221"/>
    </location>
</feature>
<dbReference type="EMBL" id="MU826364">
    <property type="protein sequence ID" value="KAJ7378673.1"/>
    <property type="molecule type" value="Genomic_DNA"/>
</dbReference>
<gene>
    <name evidence="2" type="ORF">OS493_021976</name>
</gene>
<evidence type="ECO:0000313" key="2">
    <source>
        <dbReference type="EMBL" id="KAJ7378673.1"/>
    </source>
</evidence>
<evidence type="ECO:0000313" key="3">
    <source>
        <dbReference type="Proteomes" id="UP001163046"/>
    </source>
</evidence>
<organism evidence="2 3">
    <name type="scientific">Desmophyllum pertusum</name>
    <dbReference type="NCBI Taxonomy" id="174260"/>
    <lineage>
        <taxon>Eukaryota</taxon>
        <taxon>Metazoa</taxon>
        <taxon>Cnidaria</taxon>
        <taxon>Anthozoa</taxon>
        <taxon>Hexacorallia</taxon>
        <taxon>Scleractinia</taxon>
        <taxon>Caryophylliina</taxon>
        <taxon>Caryophylliidae</taxon>
        <taxon>Desmophyllum</taxon>
    </lineage>
</organism>
<protein>
    <submittedName>
        <fullName evidence="2">Uncharacterized protein</fullName>
    </submittedName>
</protein>
<dbReference type="Proteomes" id="UP001163046">
    <property type="component" value="Unassembled WGS sequence"/>
</dbReference>
<keyword evidence="3" id="KW-1185">Reference proteome</keyword>
<feature type="compositionally biased region" description="Basic and acidic residues" evidence="1">
    <location>
        <begin position="199"/>
        <end position="216"/>
    </location>
</feature>
<evidence type="ECO:0000256" key="1">
    <source>
        <dbReference type="SAM" id="MobiDB-lite"/>
    </source>
</evidence>
<feature type="compositionally biased region" description="Polar residues" evidence="1">
    <location>
        <begin position="168"/>
        <end position="196"/>
    </location>
</feature>